<dbReference type="eggNOG" id="arCOG06630">
    <property type="taxonomic scope" value="Archaea"/>
</dbReference>
<dbReference type="EMBL" id="CP000867">
    <property type="protein sequence ID" value="ABX01213.1"/>
    <property type="molecule type" value="Genomic_DNA"/>
</dbReference>
<keyword evidence="1" id="KW-0472">Membrane</keyword>
<evidence type="ECO:0000256" key="1">
    <source>
        <dbReference type="SAM" id="Phobius"/>
    </source>
</evidence>
<keyword evidence="1" id="KW-0812">Transmembrane</keyword>
<gene>
    <name evidence="2" type="ordered locus">MmarC6_0392</name>
</gene>
<feature type="transmembrane region" description="Helical" evidence="1">
    <location>
        <begin position="20"/>
        <end position="44"/>
    </location>
</feature>
<dbReference type="HOGENOM" id="CLU_180509_0_0_2"/>
<dbReference type="AlphaFoldDB" id="A9A726"/>
<protein>
    <submittedName>
        <fullName evidence="2">Uncharacterized protein</fullName>
    </submittedName>
</protein>
<dbReference type="OrthoDB" id="60676at2157"/>
<feature type="transmembrane region" description="Helical" evidence="1">
    <location>
        <begin position="56"/>
        <end position="76"/>
    </location>
</feature>
<evidence type="ECO:0000313" key="2">
    <source>
        <dbReference type="EMBL" id="ABX01213.1"/>
    </source>
</evidence>
<accession>A9A726</accession>
<keyword evidence="1" id="KW-1133">Transmembrane helix</keyword>
<organism evidence="2">
    <name type="scientific">Methanococcus maripaludis (strain C6 / ATCC BAA-1332)</name>
    <dbReference type="NCBI Taxonomy" id="444158"/>
    <lineage>
        <taxon>Archaea</taxon>
        <taxon>Methanobacteriati</taxon>
        <taxon>Methanobacteriota</taxon>
        <taxon>Methanomada group</taxon>
        <taxon>Methanococci</taxon>
        <taxon>Methanococcales</taxon>
        <taxon>Methanococcaceae</taxon>
        <taxon>Methanococcus</taxon>
    </lineage>
</organism>
<reference evidence="2" key="1">
    <citation type="submission" date="2007-10" db="EMBL/GenBank/DDBJ databases">
        <title>Complete sequence of Methanococcus maripaludis C6.</title>
        <authorList>
            <consortium name="US DOE Joint Genome Institute"/>
            <person name="Copeland A."/>
            <person name="Lucas S."/>
            <person name="Lapidus A."/>
            <person name="Barry K."/>
            <person name="Glavina del Rio T."/>
            <person name="Dalin E."/>
            <person name="Tice H."/>
            <person name="Pitluck S."/>
            <person name="Clum A."/>
            <person name="Schmutz J."/>
            <person name="Larimer F."/>
            <person name="Land M."/>
            <person name="Hauser L."/>
            <person name="Kyrpides N."/>
            <person name="Mikhailova N."/>
            <person name="Sieprawska-Lupa M."/>
            <person name="Whitman W.B."/>
            <person name="Richardson P."/>
        </authorList>
    </citation>
    <scope>NUCLEOTIDE SEQUENCE [LARGE SCALE GENOMIC DNA]</scope>
    <source>
        <strain evidence="2">C6</strain>
    </source>
</reference>
<proteinExistence type="predicted"/>
<name>A9A726_METM6</name>
<sequence length="77" mass="8820">MDIETRVKRYFKKEISYMLFIVFSVMFLASVVLTVVHSLGFGIIPVVDDLTNEIQVLFGFFMVVSVIGIIVLEFIIK</sequence>
<dbReference type="KEGG" id="mmx:MmarC6_0392"/>